<dbReference type="SMART" id="SM00283">
    <property type="entry name" value="MA"/>
    <property type="match status" value="1"/>
</dbReference>
<evidence type="ECO:0000259" key="8">
    <source>
        <dbReference type="PROSITE" id="PS50192"/>
    </source>
</evidence>
<gene>
    <name evidence="10" type="ORF">DK389_00645</name>
</gene>
<evidence type="ECO:0000256" key="5">
    <source>
        <dbReference type="PROSITE-ProRule" id="PRU00284"/>
    </source>
</evidence>
<evidence type="ECO:0000256" key="4">
    <source>
        <dbReference type="ARBA" id="ARBA00029447"/>
    </source>
</evidence>
<reference evidence="11" key="1">
    <citation type="submission" date="2018-05" db="EMBL/GenBank/DDBJ databases">
        <title>Complete Genome Sequence of Methylobacterium sp. 17SD2-17.</title>
        <authorList>
            <person name="Srinivasan S."/>
        </authorList>
    </citation>
    <scope>NUCLEOTIDE SEQUENCE [LARGE SCALE GENOMIC DNA]</scope>
    <source>
        <strain evidence="11">17SD2-17</strain>
    </source>
</reference>
<dbReference type="RefSeq" id="WP_109886823.1">
    <property type="nucleotide sequence ID" value="NZ_CP029550.1"/>
</dbReference>
<dbReference type="InterPro" id="IPR003660">
    <property type="entry name" value="HAMP_dom"/>
</dbReference>
<evidence type="ECO:0000259" key="9">
    <source>
        <dbReference type="PROSITE" id="PS50885"/>
    </source>
</evidence>
<dbReference type="Pfam" id="PF00015">
    <property type="entry name" value="MCPsignal"/>
    <property type="match status" value="1"/>
</dbReference>
<evidence type="ECO:0000313" key="11">
    <source>
        <dbReference type="Proteomes" id="UP000245926"/>
    </source>
</evidence>
<keyword evidence="6" id="KW-0732">Signal</keyword>
<dbReference type="GO" id="GO:0006935">
    <property type="term" value="P:chemotaxis"/>
    <property type="evidence" value="ECO:0007669"/>
    <property type="project" value="InterPro"/>
</dbReference>
<dbReference type="GO" id="GO:0005886">
    <property type="term" value="C:plasma membrane"/>
    <property type="evidence" value="ECO:0007669"/>
    <property type="project" value="UniProtKB-SubCell"/>
</dbReference>
<comment type="similarity">
    <text evidence="4">Belongs to the methyl-accepting chemotaxis (MCP) protein family.</text>
</comment>
<evidence type="ECO:0000256" key="6">
    <source>
        <dbReference type="SAM" id="SignalP"/>
    </source>
</evidence>
<feature type="domain" description="T-SNARE coiled-coil homology" evidence="8">
    <location>
        <begin position="452"/>
        <end position="514"/>
    </location>
</feature>
<dbReference type="CDD" id="cd06225">
    <property type="entry name" value="HAMP"/>
    <property type="match status" value="1"/>
</dbReference>
<protein>
    <submittedName>
        <fullName evidence="10">Methyl-accepting chemotaxis protein</fullName>
    </submittedName>
</protein>
<evidence type="ECO:0000256" key="2">
    <source>
        <dbReference type="ARBA" id="ARBA00022519"/>
    </source>
</evidence>
<dbReference type="KEGG" id="mets:DK389_00645"/>
<feature type="domain" description="HAMP" evidence="9">
    <location>
        <begin position="207"/>
        <end position="259"/>
    </location>
</feature>
<dbReference type="PROSITE" id="PS50111">
    <property type="entry name" value="CHEMOTAXIS_TRANSDUC_2"/>
    <property type="match status" value="1"/>
</dbReference>
<dbReference type="GO" id="GO:0007165">
    <property type="term" value="P:signal transduction"/>
    <property type="evidence" value="ECO:0007669"/>
    <property type="project" value="UniProtKB-KW"/>
</dbReference>
<dbReference type="EMBL" id="CP029550">
    <property type="protein sequence ID" value="AWN39336.1"/>
    <property type="molecule type" value="Genomic_DNA"/>
</dbReference>
<evidence type="ECO:0000256" key="1">
    <source>
        <dbReference type="ARBA" id="ARBA00004429"/>
    </source>
</evidence>
<accession>A0A2U8W231</accession>
<dbReference type="AlphaFoldDB" id="A0A2U8W231"/>
<evidence type="ECO:0000256" key="3">
    <source>
        <dbReference type="ARBA" id="ARBA00023224"/>
    </source>
</evidence>
<proteinExistence type="inferred from homology"/>
<dbReference type="OrthoDB" id="3289104at2"/>
<name>A0A2U8W231_9HYPH</name>
<evidence type="ECO:0000259" key="7">
    <source>
        <dbReference type="PROSITE" id="PS50111"/>
    </source>
</evidence>
<feature type="domain" description="Methyl-accepting transducer" evidence="7">
    <location>
        <begin position="300"/>
        <end position="536"/>
    </location>
</feature>
<dbReference type="Gene3D" id="6.10.340.10">
    <property type="match status" value="1"/>
</dbReference>
<dbReference type="InterPro" id="IPR004089">
    <property type="entry name" value="MCPsignal_dom"/>
</dbReference>
<sequence length="556" mass="58048">MQIKTKILGFVGACTLVTLAGAAVSVTTLHTFNDAISDVKRASTHALNGANLNRLVTEVVVESRGIYASADTAEARKYAEGLLKSLGAMNALLKDWAPHVSAADRPVFEQMLKDAAAFTSLRTELAKRGVEVSPKAATELGFNDDNRANRKAFQAGVDSLVQRSRAQVEAIDKATDDLYAERLRLLLLIAIGGALACAALGGFVGYRQISRPLGAVSAAIRRLAEGDHNLPAVHPSRDEIGAIWRSMQVFAASMQESAELRHNQDLASVEAGTRKRSEMNGLADRFQGSVGGLVRNLAGAAAELEHTARTMAANAEQTNRQSSAVMAAANETSMNVQAVATATEELAATANEIGMQVTQTSQAAAGAVESARRTNERVQMLARSASSIGEVVALISNIAGQTNLLALNATIEAARAGEAGRGFAVVAAEVKQLASQTARATDEITAQIATIQDATRDTVGAIGEISDTIGTVHQIALGVAAAVEEQQVATQEIARSVNDAARGTQEVTETMAQVQRAALQAGTGATQVLTAAGDLTRQSESLGREVDGFVSGVRAA</sequence>
<keyword evidence="3 5" id="KW-0807">Transducer</keyword>
<dbReference type="PRINTS" id="PR00260">
    <property type="entry name" value="CHEMTRNSDUCR"/>
</dbReference>
<keyword evidence="2" id="KW-0997">Cell inner membrane</keyword>
<dbReference type="SUPFAM" id="SSF58104">
    <property type="entry name" value="Methyl-accepting chemotaxis protein (MCP) signaling domain"/>
    <property type="match status" value="1"/>
</dbReference>
<dbReference type="InterPro" id="IPR000727">
    <property type="entry name" value="T_SNARE_dom"/>
</dbReference>
<dbReference type="Proteomes" id="UP000245926">
    <property type="component" value="Chromosome"/>
</dbReference>
<feature type="chain" id="PRO_5015890003" evidence="6">
    <location>
        <begin position="23"/>
        <end position="556"/>
    </location>
</feature>
<dbReference type="Pfam" id="PF00672">
    <property type="entry name" value="HAMP"/>
    <property type="match status" value="1"/>
</dbReference>
<organism evidence="10 11">
    <name type="scientific">Methylobacterium durans</name>
    <dbReference type="NCBI Taxonomy" id="2202825"/>
    <lineage>
        <taxon>Bacteria</taxon>
        <taxon>Pseudomonadati</taxon>
        <taxon>Pseudomonadota</taxon>
        <taxon>Alphaproteobacteria</taxon>
        <taxon>Hyphomicrobiales</taxon>
        <taxon>Methylobacteriaceae</taxon>
        <taxon>Methylobacterium</taxon>
    </lineage>
</organism>
<dbReference type="Gene3D" id="1.10.287.950">
    <property type="entry name" value="Methyl-accepting chemotaxis protein"/>
    <property type="match status" value="1"/>
</dbReference>
<dbReference type="SMART" id="SM00304">
    <property type="entry name" value="HAMP"/>
    <property type="match status" value="1"/>
</dbReference>
<keyword evidence="11" id="KW-1185">Reference proteome</keyword>
<dbReference type="GO" id="GO:0004888">
    <property type="term" value="F:transmembrane signaling receptor activity"/>
    <property type="evidence" value="ECO:0007669"/>
    <property type="project" value="InterPro"/>
</dbReference>
<dbReference type="PANTHER" id="PTHR32089:SF112">
    <property type="entry name" value="LYSOZYME-LIKE PROTEIN-RELATED"/>
    <property type="match status" value="1"/>
</dbReference>
<evidence type="ECO:0000313" key="10">
    <source>
        <dbReference type="EMBL" id="AWN39336.1"/>
    </source>
</evidence>
<dbReference type="InterPro" id="IPR004090">
    <property type="entry name" value="Chemotax_Me-accpt_rcpt"/>
</dbReference>
<dbReference type="PANTHER" id="PTHR32089">
    <property type="entry name" value="METHYL-ACCEPTING CHEMOTAXIS PROTEIN MCPB"/>
    <property type="match status" value="1"/>
</dbReference>
<keyword evidence="2" id="KW-0472">Membrane</keyword>
<feature type="signal peptide" evidence="6">
    <location>
        <begin position="1"/>
        <end position="22"/>
    </location>
</feature>
<comment type="subcellular location">
    <subcellularLocation>
        <location evidence="1">Cell inner membrane</location>
        <topology evidence="1">Multi-pass membrane protein</topology>
    </subcellularLocation>
</comment>
<dbReference type="PROSITE" id="PS50192">
    <property type="entry name" value="T_SNARE"/>
    <property type="match status" value="1"/>
</dbReference>
<dbReference type="PROSITE" id="PS50885">
    <property type="entry name" value="HAMP"/>
    <property type="match status" value="1"/>
</dbReference>
<keyword evidence="2" id="KW-1003">Cell membrane</keyword>